<protein>
    <submittedName>
        <fullName evidence="5">HintN domain-containing protein</fullName>
    </submittedName>
</protein>
<evidence type="ECO:0000313" key="4">
    <source>
        <dbReference type="Proteomes" id="UP000025227"/>
    </source>
</evidence>
<accession>A0A7I4Z010</accession>
<dbReference type="SUPFAM" id="SSF51294">
    <property type="entry name" value="Hedgehog/intein (Hint) domain"/>
    <property type="match status" value="1"/>
</dbReference>
<dbReference type="InterPro" id="IPR036844">
    <property type="entry name" value="Hint_dom_sf"/>
</dbReference>
<dbReference type="OrthoDB" id="5212at2759"/>
<dbReference type="Pfam" id="PF04155">
    <property type="entry name" value="Ground-like"/>
    <property type="match status" value="5"/>
</dbReference>
<dbReference type="OMA" id="GMACCDG"/>
<reference evidence="5" key="1">
    <citation type="submission" date="2020-12" db="UniProtKB">
        <authorList>
            <consortium name="WormBaseParasite"/>
        </authorList>
    </citation>
    <scope>IDENTIFICATION</scope>
    <source>
        <strain evidence="5">MHco3</strain>
    </source>
</reference>
<keyword evidence="4" id="KW-1185">Reference proteome</keyword>
<dbReference type="SMART" id="SM00306">
    <property type="entry name" value="HintN"/>
    <property type="match status" value="1"/>
</dbReference>
<dbReference type="Gene3D" id="2.170.16.10">
    <property type="entry name" value="Hedgehog/Intein (Hint) domain"/>
    <property type="match status" value="1"/>
</dbReference>
<dbReference type="InterPro" id="IPR052140">
    <property type="entry name" value="Dev_Signal_Hedgehog-like"/>
</dbReference>
<proteinExistence type="predicted"/>
<dbReference type="AlphaFoldDB" id="A0A7I4Z010"/>
<dbReference type="GO" id="GO:0016539">
    <property type="term" value="P:intein-mediated protein splicing"/>
    <property type="evidence" value="ECO:0007669"/>
    <property type="project" value="InterPro"/>
</dbReference>
<evidence type="ECO:0000256" key="2">
    <source>
        <dbReference type="SAM" id="SignalP"/>
    </source>
</evidence>
<dbReference type="InterPro" id="IPR001767">
    <property type="entry name" value="Hedgehog_Hint"/>
</dbReference>
<dbReference type="InterPro" id="IPR006141">
    <property type="entry name" value="Intein_N"/>
</dbReference>
<evidence type="ECO:0000259" key="3">
    <source>
        <dbReference type="SMART" id="SM00306"/>
    </source>
</evidence>
<dbReference type="PANTHER" id="PTHR46706:SF7">
    <property type="entry name" value="GROUNDHOG (HEDGEHOG-LIKE FAMILY)-RELATED"/>
    <property type="match status" value="1"/>
</dbReference>
<dbReference type="Pfam" id="PF01079">
    <property type="entry name" value="Hint"/>
    <property type="match status" value="1"/>
</dbReference>
<dbReference type="GO" id="GO:0016540">
    <property type="term" value="P:protein autoprocessing"/>
    <property type="evidence" value="ECO:0007669"/>
    <property type="project" value="InterPro"/>
</dbReference>
<feature type="chain" id="PRO_5029863505" evidence="2">
    <location>
        <begin position="22"/>
        <end position="1146"/>
    </location>
</feature>
<dbReference type="InterPro" id="IPR003587">
    <property type="entry name" value="Hint_dom_N"/>
</dbReference>
<name>A0A7I4Z010_HAECO</name>
<dbReference type="InterPro" id="IPR007284">
    <property type="entry name" value="Ground-like_dom"/>
</dbReference>
<feature type="domain" description="Hint" evidence="3">
    <location>
        <begin position="951"/>
        <end position="1062"/>
    </location>
</feature>
<feature type="region of interest" description="Disordered" evidence="1">
    <location>
        <begin position="834"/>
        <end position="873"/>
    </location>
</feature>
<feature type="signal peptide" evidence="2">
    <location>
        <begin position="1"/>
        <end position="21"/>
    </location>
</feature>
<dbReference type="Proteomes" id="UP000025227">
    <property type="component" value="Unplaced"/>
</dbReference>
<keyword evidence="2" id="KW-0732">Signal</keyword>
<dbReference type="WBParaSite" id="HCON_00167030-00001">
    <property type="protein sequence ID" value="HCON_00167030-00001"/>
    <property type="gene ID" value="HCON_00167030"/>
</dbReference>
<feature type="region of interest" description="Disordered" evidence="1">
    <location>
        <begin position="356"/>
        <end position="388"/>
    </location>
</feature>
<dbReference type="PROSITE" id="PS50817">
    <property type="entry name" value="INTEIN_N_TER"/>
    <property type="match status" value="1"/>
</dbReference>
<evidence type="ECO:0000313" key="5">
    <source>
        <dbReference type="WBParaSite" id="HCON_00167030-00001"/>
    </source>
</evidence>
<sequence>MPISWLRNSLYILLVIHTVHLDSTIENCTLNNSCHDRGNLTDHGQSRLRLRRAPPAQCTPSLKDISYTLKDEACCDASIPFLVDNQLSTSDGMGAISRAVQKRVQSRFNRSFEVIISEADFVINTYYSGSRQCKFETDRYYVALYETPTQYDLNNVARENELASVDSRDPLGWKQAPLAVPEDFQDIGIIDSEAGSPASKKVLPGDDFNLKTPIVSVAGSTDGKTGTFRRQATEDSAATCAGRGPNADASTPLTFSANECCDSRLAQIMRSAADDSSSFAHLGDAAKFIQRRIQLEYLLSFEVIISAGDFATSTYYHGTNTCKIRVGQYNVLAYETPVQYNPFDIVEEDFLASADSEEPLGSSRPTNVRGDFPDVRVDPSAGDDLTIQPSPREARARAFLGAGGAGVTSEHDASDIDMVPPGQSAMPLTVIDGFHVGGNRSLGVTTRKDLEDLPPGSHCDKQNRTGDICCSSALFETMTDAFYEMSSSPEFSFSSAGNLASFIQKRVQNRFGLSFEVIVSPGDFALASYGVSDDTCKYHERGFVAMAYATPIQYDITRLEDEEYFSSISSRDDLGATEPYLPEQRPFHTPLALETEGNRAGFPKGSHCLTAERAGRSKCCSLPLFRVMQSTYESLIKNTNFDPYNTRTIAQAIQYDAEEELQMSFEVLVSTDDFAYASAYTGPMICKFRVDRYYAMAYASPRQYPIHTDFFDDDGLAIPLYCPAEVSVLSGYLCCDGTLQYEMLRSFYDERKNQSGRDIDAEALAKRALNNVQRRFNTTFESIVSPSDFVWRTHVYNQFSCKFVYDGLHALLFESSKAFPPELLSEVAPPAVPAAPPAIGPPQAPFGPPQAPFGPPQAPLGPPQAPFGPPQAPFAPPQAPFGPPQAPVAPPNAPFVAPPAPLASPGVFPVAPPAPVAPPPAAVEPAGFFPGGLEGGFGGGGFGGGGGGGGGGCFSTDTWVTTPDGKKRMDQLKVGDFILTANQTAAYFTPVTLWIHREPEVVTKFVTIMTDYGKMLALTPRHLIFRNKCDEFYSDRVTELPPNSKAVYAEELVVGDCVFLLYRNGFRQQKLQDISITSRKGVFSPLTPNGRILVNDMLASCYSDVMTSLRKRLLSLFGYWIDQSVDLPFGSEFSMELLRLIVPYIK</sequence>
<dbReference type="PANTHER" id="PTHR46706">
    <property type="entry name" value="PROTEIN QUA-1-RELATED"/>
    <property type="match status" value="1"/>
</dbReference>
<dbReference type="CDD" id="cd00081">
    <property type="entry name" value="Hint"/>
    <property type="match status" value="1"/>
</dbReference>
<evidence type="ECO:0000256" key="1">
    <source>
        <dbReference type="SAM" id="MobiDB-lite"/>
    </source>
</evidence>
<organism evidence="4 5">
    <name type="scientific">Haemonchus contortus</name>
    <name type="common">Barber pole worm</name>
    <dbReference type="NCBI Taxonomy" id="6289"/>
    <lineage>
        <taxon>Eukaryota</taxon>
        <taxon>Metazoa</taxon>
        <taxon>Ecdysozoa</taxon>
        <taxon>Nematoda</taxon>
        <taxon>Chromadorea</taxon>
        <taxon>Rhabditida</taxon>
        <taxon>Rhabditina</taxon>
        <taxon>Rhabditomorpha</taxon>
        <taxon>Strongyloidea</taxon>
        <taxon>Trichostrongylidae</taxon>
        <taxon>Haemonchus</taxon>
    </lineage>
</organism>